<dbReference type="AlphaFoldDB" id="A0AAX3LI37"/>
<organism evidence="3 4">
    <name type="scientific">Enterobacter ludwigii</name>
    <dbReference type="NCBI Taxonomy" id="299767"/>
    <lineage>
        <taxon>Bacteria</taxon>
        <taxon>Pseudomonadati</taxon>
        <taxon>Pseudomonadota</taxon>
        <taxon>Gammaproteobacteria</taxon>
        <taxon>Enterobacterales</taxon>
        <taxon>Enterobacteriaceae</taxon>
        <taxon>Enterobacter</taxon>
        <taxon>Enterobacter cloacae complex</taxon>
    </lineage>
</organism>
<feature type="signal peptide" evidence="2">
    <location>
        <begin position="1"/>
        <end position="20"/>
    </location>
</feature>
<evidence type="ECO:0000313" key="3">
    <source>
        <dbReference type="EMBL" id="WCE15648.1"/>
    </source>
</evidence>
<gene>
    <name evidence="3" type="ORF">PHA72_12600</name>
</gene>
<evidence type="ECO:0000256" key="2">
    <source>
        <dbReference type="SAM" id="SignalP"/>
    </source>
</evidence>
<keyword evidence="4" id="KW-1185">Reference proteome</keyword>
<feature type="region of interest" description="Disordered" evidence="1">
    <location>
        <begin position="80"/>
        <end position="103"/>
    </location>
</feature>
<evidence type="ECO:0000313" key="4">
    <source>
        <dbReference type="Proteomes" id="UP001210538"/>
    </source>
</evidence>
<dbReference type="RefSeq" id="WP_059306304.1">
    <property type="nucleotide sequence ID" value="NZ_CAWPLG010000013.1"/>
</dbReference>
<feature type="compositionally biased region" description="Polar residues" evidence="1">
    <location>
        <begin position="80"/>
        <end position="91"/>
    </location>
</feature>
<feature type="chain" id="PRO_5043757823" evidence="2">
    <location>
        <begin position="21"/>
        <end position="103"/>
    </location>
</feature>
<protein>
    <submittedName>
        <fullName evidence="3">Silver-binding protein</fullName>
    </submittedName>
</protein>
<proteinExistence type="predicted"/>
<dbReference type="EMBL" id="CP116347">
    <property type="protein sequence ID" value="WCE15648.1"/>
    <property type="molecule type" value="Genomic_DNA"/>
</dbReference>
<reference evidence="3 4" key="1">
    <citation type="submission" date="2023-01" db="EMBL/GenBank/DDBJ databases">
        <title>Genome sequence resource and annotation of Enterobacter ludwigii, an economically important pathogen of seedling wilt with strawberry.</title>
        <authorList>
            <person name="Xie Y."/>
        </authorList>
    </citation>
    <scope>NUCLEOTIDE SEQUENCE [LARGE SCALE GENOMIC DNA]</scope>
    <source>
        <strain evidence="3 4">CM-TZ4</strain>
    </source>
</reference>
<name>A0AAX3LI37_9ENTR</name>
<dbReference type="Proteomes" id="UP001210538">
    <property type="component" value="Chromosome"/>
</dbReference>
<accession>A0AAX3LI37</accession>
<keyword evidence="2" id="KW-0732">Signal</keyword>
<evidence type="ECO:0000256" key="1">
    <source>
        <dbReference type="SAM" id="MobiDB-lite"/>
    </source>
</evidence>
<sequence length="103" mass="11307">MKKILLSIVTIMAVTSSGWAAETINMHDQVNNAQATAHQTMAEMHKKMLKAGPCNTTPESAKSFSAMNEHEKAAVVHETVNNGPSSVIHQQQAEKHRRMNQAN</sequence>